<organism evidence="2 3">
    <name type="scientific">Letharia columbiana</name>
    <dbReference type="NCBI Taxonomy" id="112416"/>
    <lineage>
        <taxon>Eukaryota</taxon>
        <taxon>Fungi</taxon>
        <taxon>Dikarya</taxon>
        <taxon>Ascomycota</taxon>
        <taxon>Pezizomycotina</taxon>
        <taxon>Lecanoromycetes</taxon>
        <taxon>OSLEUM clade</taxon>
        <taxon>Lecanoromycetidae</taxon>
        <taxon>Lecanorales</taxon>
        <taxon>Lecanorineae</taxon>
        <taxon>Parmeliaceae</taxon>
        <taxon>Letharia</taxon>
    </lineage>
</organism>
<dbReference type="AlphaFoldDB" id="A0A8H6FGK4"/>
<evidence type="ECO:0000313" key="2">
    <source>
        <dbReference type="EMBL" id="KAF6227767.1"/>
    </source>
</evidence>
<proteinExistence type="predicted"/>
<dbReference type="Proteomes" id="UP000578531">
    <property type="component" value="Unassembled WGS sequence"/>
</dbReference>
<keyword evidence="1" id="KW-0175">Coiled coil</keyword>
<dbReference type="RefSeq" id="XP_037159258.1">
    <property type="nucleotide sequence ID" value="XM_037313858.1"/>
</dbReference>
<dbReference type="OrthoDB" id="5409213at2759"/>
<feature type="coiled-coil region" evidence="1">
    <location>
        <begin position="52"/>
        <end position="79"/>
    </location>
</feature>
<dbReference type="GeneID" id="59293622"/>
<reference evidence="2 3" key="1">
    <citation type="journal article" date="2020" name="Genomics">
        <title>Complete, high-quality genomes from long-read metagenomic sequencing of two wolf lichen thalli reveals enigmatic genome architecture.</title>
        <authorList>
            <person name="McKenzie S.K."/>
            <person name="Walston R.F."/>
            <person name="Allen J.L."/>
        </authorList>
    </citation>
    <scope>NUCLEOTIDE SEQUENCE [LARGE SCALE GENOMIC DNA]</scope>
    <source>
        <strain evidence="2">WasteWater2</strain>
    </source>
</reference>
<accession>A0A8H6FGK4</accession>
<dbReference type="EMBL" id="JACCJC010000081">
    <property type="protein sequence ID" value="KAF6227767.1"/>
    <property type="molecule type" value="Genomic_DNA"/>
</dbReference>
<protein>
    <submittedName>
        <fullName evidence="2">Uncharacterized protein</fullName>
    </submittedName>
</protein>
<evidence type="ECO:0000313" key="3">
    <source>
        <dbReference type="Proteomes" id="UP000578531"/>
    </source>
</evidence>
<gene>
    <name evidence="2" type="ORF">HO173_011985</name>
</gene>
<comment type="caution">
    <text evidence="2">The sequence shown here is derived from an EMBL/GenBank/DDBJ whole genome shotgun (WGS) entry which is preliminary data.</text>
</comment>
<keyword evidence="3" id="KW-1185">Reference proteome</keyword>
<sequence length="181" mass="21205">MSSNTVDKWLDALRFENYRLQFRPHPIDAEEIRSQIQALEARPVATIAHGDFDTLLHKLDSLKEDLASVEQTIELLSQIRELRGQIREKGFLEYDVDQAGEVIDNLHFRSEKNKMDQRQRQWRHLASLRRVWPEADAARRKGIVQLLGTYSKRRFVCGATNLRIGTVTRIGRWASRMCKKY</sequence>
<evidence type="ECO:0000256" key="1">
    <source>
        <dbReference type="SAM" id="Coils"/>
    </source>
</evidence>
<name>A0A8H6FGK4_9LECA</name>